<comment type="caution">
    <text evidence="1">The sequence shown here is derived from an EMBL/GenBank/DDBJ whole genome shotgun (WGS) entry which is preliminary data.</text>
</comment>
<dbReference type="Gene3D" id="3.40.960.10">
    <property type="entry name" value="VSR Endonuclease"/>
    <property type="match status" value="1"/>
</dbReference>
<reference evidence="1 2" key="1">
    <citation type="submission" date="2019-01" db="EMBL/GenBank/DDBJ databases">
        <authorList>
            <person name="Li J."/>
        </authorList>
    </citation>
    <scope>NUCLEOTIDE SEQUENCE [LARGE SCALE GENOMIC DNA]</scope>
    <source>
        <strain evidence="1 2">CCUG 35506</strain>
    </source>
</reference>
<gene>
    <name evidence="1" type="ORF">ESP57_15755</name>
</gene>
<evidence type="ECO:0008006" key="3">
    <source>
        <dbReference type="Google" id="ProtNLM"/>
    </source>
</evidence>
<dbReference type="Proteomes" id="UP000292935">
    <property type="component" value="Unassembled WGS sequence"/>
</dbReference>
<name>A0A4Q2JKH9_9MICO</name>
<dbReference type="EMBL" id="SDPO01000004">
    <property type="protein sequence ID" value="RXZ46368.1"/>
    <property type="molecule type" value="Genomic_DNA"/>
</dbReference>
<evidence type="ECO:0000313" key="1">
    <source>
        <dbReference type="EMBL" id="RXZ46368.1"/>
    </source>
</evidence>
<organism evidence="1 2">
    <name type="scientific">Agromyces fucosus</name>
    <dbReference type="NCBI Taxonomy" id="41985"/>
    <lineage>
        <taxon>Bacteria</taxon>
        <taxon>Bacillati</taxon>
        <taxon>Actinomycetota</taxon>
        <taxon>Actinomycetes</taxon>
        <taxon>Micrococcales</taxon>
        <taxon>Microbacteriaceae</taxon>
        <taxon>Agromyces</taxon>
    </lineage>
</organism>
<protein>
    <recommendedName>
        <fullName evidence="3">DUF559 domain-containing protein</fullName>
    </recommendedName>
</protein>
<sequence length="301" mass="33006">MIAASARRPIPHHRRMQFHPVEVRRRCTDLGGVARTAELAAIGIDEHSLKMAVLGGEIIRIREGVYGAADAPHDVIAAVAHGGRLGCLSRIRAAGLWVLDRNDVRVHVSMPRTGNARRHVDCRCVTHWTGGPAVGGFAPLVESLAQVLQCFGIEDFFVALESAMSKRLLNHRSLHELGGRLPRMHRWLVGFARWDAGSGLESVLRLRLRALGISLVSQVEIPGAGRVDFVLAGLIVLEVDGIVGHADLASSRHKDLVRDAVASTYGLEALRFDYAMVVHDWPLVEAAILAALDRSRRRRSR</sequence>
<proteinExistence type="predicted"/>
<dbReference type="AlphaFoldDB" id="A0A4Q2JKH9"/>
<keyword evidence="2" id="KW-1185">Reference proteome</keyword>
<evidence type="ECO:0000313" key="2">
    <source>
        <dbReference type="Proteomes" id="UP000292935"/>
    </source>
</evidence>
<accession>A0A4Q2JKH9</accession>